<organism evidence="2">
    <name type="scientific">Timema poppense</name>
    <name type="common">Walking stick</name>
    <dbReference type="NCBI Taxonomy" id="170557"/>
    <lineage>
        <taxon>Eukaryota</taxon>
        <taxon>Metazoa</taxon>
        <taxon>Ecdysozoa</taxon>
        <taxon>Arthropoda</taxon>
        <taxon>Hexapoda</taxon>
        <taxon>Insecta</taxon>
        <taxon>Pterygota</taxon>
        <taxon>Neoptera</taxon>
        <taxon>Polyneoptera</taxon>
        <taxon>Phasmatodea</taxon>
        <taxon>Timematodea</taxon>
        <taxon>Timematoidea</taxon>
        <taxon>Timematidae</taxon>
        <taxon>Timema</taxon>
    </lineage>
</organism>
<reference evidence="2" key="1">
    <citation type="submission" date="2020-11" db="EMBL/GenBank/DDBJ databases">
        <authorList>
            <person name="Tran Van P."/>
        </authorList>
    </citation>
    <scope>NUCLEOTIDE SEQUENCE</scope>
</reference>
<accession>A0A7R9DAN7</accession>
<name>A0A7R9DAN7_TIMPO</name>
<sequence length="268" mass="28731">MTGVFEGGCVSSSSEEYSGGGTGSGAVPGLSIMCSFPLGSPRLYGRGNDSLFLPSSLLKQLFTWDPLSGLNKADVPPGASCAVGSVSALVGTSAQVVWLISLMSGMGRWRRARGLGILSLDWEGLLSFSLSADSTSVGSSSGDHDKIGEFVLPPGPMLYISHDQKVGILRVPLLRHLISSWNLPTLMLMVQLPVMYSSVSFLRLPLHARIPRTIQMRSAAHLRRDIRINSVCNGRASKTVNRSSAAQPVNQADKPVFEARHLTRVLKQ</sequence>
<gene>
    <name evidence="2" type="ORF">TPSB3V08_LOCUS7270</name>
</gene>
<evidence type="ECO:0000313" key="2">
    <source>
        <dbReference type="EMBL" id="CAD7410285.1"/>
    </source>
</evidence>
<evidence type="ECO:0000256" key="1">
    <source>
        <dbReference type="SAM" id="MobiDB-lite"/>
    </source>
</evidence>
<protein>
    <submittedName>
        <fullName evidence="2">Uncharacterized protein</fullName>
    </submittedName>
</protein>
<dbReference type="EMBL" id="OD004649">
    <property type="protein sequence ID" value="CAD7410285.1"/>
    <property type="molecule type" value="Genomic_DNA"/>
</dbReference>
<dbReference type="AlphaFoldDB" id="A0A7R9DAN7"/>
<feature type="compositionally biased region" description="Low complexity" evidence="1">
    <location>
        <begin position="1"/>
        <end position="17"/>
    </location>
</feature>
<proteinExistence type="predicted"/>
<feature type="region of interest" description="Disordered" evidence="1">
    <location>
        <begin position="1"/>
        <end position="21"/>
    </location>
</feature>